<proteinExistence type="predicted"/>
<name>A0A1G5QMT3_9GAMM</name>
<dbReference type="STRING" id="415747.SAMN03097708_02410"/>
<dbReference type="RefSeq" id="WP_092997392.1">
    <property type="nucleotide sequence ID" value="NZ_FMWD01000007.1"/>
</dbReference>
<keyword evidence="1 3" id="KW-0732">Signal</keyword>
<feature type="signal peptide" evidence="3">
    <location>
        <begin position="1"/>
        <end position="26"/>
    </location>
</feature>
<dbReference type="AlphaFoldDB" id="A0A1G5QMT3"/>
<organism evidence="6 7">
    <name type="scientific">Thiohalomonas denitrificans</name>
    <dbReference type="NCBI Taxonomy" id="415747"/>
    <lineage>
        <taxon>Bacteria</taxon>
        <taxon>Pseudomonadati</taxon>
        <taxon>Pseudomonadota</taxon>
        <taxon>Gammaproteobacteria</taxon>
        <taxon>Thiohalomonadales</taxon>
        <taxon>Thiohalomonadaceae</taxon>
        <taxon>Thiohalomonas</taxon>
    </lineage>
</organism>
<dbReference type="SUPFAM" id="SSF110296">
    <property type="entry name" value="Oligoxyloglucan reducing end-specific cellobiohydrolase"/>
    <property type="match status" value="3"/>
</dbReference>
<dbReference type="InterPro" id="IPR059177">
    <property type="entry name" value="GH29D-like_dom"/>
</dbReference>
<feature type="domain" description="SbsA Ig-like" evidence="4">
    <location>
        <begin position="241"/>
        <end position="345"/>
    </location>
</feature>
<dbReference type="InterPro" id="IPR032812">
    <property type="entry name" value="SbsA_Ig"/>
</dbReference>
<dbReference type="OrthoDB" id="5711096at2"/>
<feature type="domain" description="SbsA Ig-like" evidence="4">
    <location>
        <begin position="48"/>
        <end position="151"/>
    </location>
</feature>
<dbReference type="Pfam" id="PF13205">
    <property type="entry name" value="Big_5"/>
    <property type="match status" value="2"/>
</dbReference>
<gene>
    <name evidence="6" type="ORF">SAMN03097708_02410</name>
</gene>
<keyword evidence="7" id="KW-1185">Reference proteome</keyword>
<evidence type="ECO:0000259" key="4">
    <source>
        <dbReference type="Pfam" id="PF13205"/>
    </source>
</evidence>
<evidence type="ECO:0000256" key="3">
    <source>
        <dbReference type="SAM" id="SignalP"/>
    </source>
</evidence>
<feature type="domain" description="GH29D-like beta-sandwich" evidence="5">
    <location>
        <begin position="163"/>
        <end position="234"/>
    </location>
</feature>
<evidence type="ECO:0000256" key="2">
    <source>
        <dbReference type="SAM" id="MobiDB-lite"/>
    </source>
</evidence>
<dbReference type="Gene3D" id="2.130.10.10">
    <property type="entry name" value="YVTN repeat-like/Quinoprotein amine dehydrogenase"/>
    <property type="match status" value="5"/>
</dbReference>
<dbReference type="CDD" id="cd15482">
    <property type="entry name" value="Sialidase_non-viral"/>
    <property type="match status" value="1"/>
</dbReference>
<dbReference type="Proteomes" id="UP000199648">
    <property type="component" value="Unassembled WGS sequence"/>
</dbReference>
<evidence type="ECO:0008006" key="8">
    <source>
        <dbReference type="Google" id="ProtNLM"/>
    </source>
</evidence>
<evidence type="ECO:0000259" key="5">
    <source>
        <dbReference type="Pfam" id="PF13290"/>
    </source>
</evidence>
<dbReference type="Gene3D" id="2.60.40.1220">
    <property type="match status" value="2"/>
</dbReference>
<evidence type="ECO:0000313" key="6">
    <source>
        <dbReference type="EMBL" id="SCZ63042.1"/>
    </source>
</evidence>
<sequence length="1065" mass="111433">MKQATRRVTRQSVFGSSLALTVLLSACGGGGGGSTSDPILEDPIKEPDTSAPGVASRSPAPDATGVPLDSNVEVVFSKDIYRDSINSVTFKLIDPVWGTVWGSRSYDTDSRTATLNPYGTLDEFTTYTVELDGVVDSLLNPLPYTEWKFRTADLTPPESTASPVSGLFNAPQSITLSCNDAASGCAGIYYTVDGSTPSTDSNRYADPIEITPHNTEVTLKFFAIDEEGNIEPVQSETYVVDTIPPTVSSTVPASEATDVSLTETISATFSEPVLPASVSEESFTVSAADHQVVGTLSPSTDATVVSFKPIDRLECNTLYTATLSTAVTDRAGNPLEADVSWDFTTNGDCTEPTTTASPLGGVYREASKTVNLSCTDSGTPATGCVRLVYTTDGTVPSFDPLNGTVVEASTATATLAEGDTYLKFAGQDAAGNTEAVRDILYSLSTTGFTYVGTGSGLARGAGPVPDSFVNTRAIQAGSSYQPLFIDSTNGRIYAVGTGLYISDDDGNTWLNRSGAPGLRGSDALYARGSRVYSGGFRGLDISTDGGASFTESPTAPSGIQAVWELGTTVFAGDSWGLWRSTDRGITFDEVYEADIVQLASYGDTLYAATRPAGLLVSTDGGASFTERQVPADGTIYINDVHITPDGTLYLATSVGVAITSDDGVTYDWLTTDNGLPSEVALSVAVSGSDIYVGLGSSLGEYATKQALAVSRDSGTSFGTITTMYEGLPGSTVKDIEIIGSRVWAFTDAGLAYSDDYGARFTAIGLADHSVHDIVADANGRLYVASGYEVYYHNAGGISVSDDGGYTFTNLNLGNGLPSYVINQLDVSEDGKTIHVTTDFIANSLPAGYAVSHDGGASFQQPDTSVSDDVWKARGQLAVDGSNVYATGNNFGYYYSHDGGATFTMYGWDPKVYDGSFSLANPTDVVVDASGDVYVGTEYGIVVSDDGGVTFPTLLTRDNGLGAIPVDLLHYDGTRLYAEVVADSDDPTSFSGLAISSDGGTTFTNLTTADGLPDANLSSIDTYEGYLYVGTFGGLAISADQGTSFTVRTDEHGLGFHVPTAVLFSP</sequence>
<dbReference type="EMBL" id="FMWD01000007">
    <property type="protein sequence ID" value="SCZ63042.1"/>
    <property type="molecule type" value="Genomic_DNA"/>
</dbReference>
<evidence type="ECO:0000256" key="1">
    <source>
        <dbReference type="ARBA" id="ARBA00022729"/>
    </source>
</evidence>
<dbReference type="PROSITE" id="PS51257">
    <property type="entry name" value="PROKAR_LIPOPROTEIN"/>
    <property type="match status" value="1"/>
</dbReference>
<dbReference type="PANTHER" id="PTHR43739">
    <property type="entry name" value="XYLOGLUCANASE (EUROFUNG)"/>
    <property type="match status" value="1"/>
</dbReference>
<accession>A0A1G5QMT3</accession>
<protein>
    <recommendedName>
        <fullName evidence="8">Ig-like domain-containing protein</fullName>
    </recommendedName>
</protein>
<dbReference type="InterPro" id="IPR015943">
    <property type="entry name" value="WD40/YVTN_repeat-like_dom_sf"/>
</dbReference>
<evidence type="ECO:0000313" key="7">
    <source>
        <dbReference type="Proteomes" id="UP000199648"/>
    </source>
</evidence>
<dbReference type="InterPro" id="IPR014755">
    <property type="entry name" value="Cu-Rt/internalin_Ig-like"/>
</dbReference>
<dbReference type="GO" id="GO:0010411">
    <property type="term" value="P:xyloglucan metabolic process"/>
    <property type="evidence" value="ECO:0007669"/>
    <property type="project" value="TreeGrafter"/>
</dbReference>
<dbReference type="PANTHER" id="PTHR43739:SF5">
    <property type="entry name" value="EXO-ALPHA-SIALIDASE"/>
    <property type="match status" value="1"/>
</dbReference>
<feature type="region of interest" description="Disordered" evidence="2">
    <location>
        <begin position="32"/>
        <end position="66"/>
    </location>
</feature>
<dbReference type="InterPro" id="IPR052025">
    <property type="entry name" value="Xyloglucanase_GH74"/>
</dbReference>
<reference evidence="6 7" key="1">
    <citation type="submission" date="2016-10" db="EMBL/GenBank/DDBJ databases">
        <authorList>
            <person name="de Groot N.N."/>
        </authorList>
    </citation>
    <scope>NUCLEOTIDE SEQUENCE [LARGE SCALE GENOMIC DNA]</scope>
    <source>
        <strain evidence="6 7">HLD2</strain>
    </source>
</reference>
<feature type="chain" id="PRO_5011786490" description="Ig-like domain-containing protein" evidence="3">
    <location>
        <begin position="27"/>
        <end position="1065"/>
    </location>
</feature>
<dbReference type="Pfam" id="PF13290">
    <property type="entry name" value="CHB_HEX_C_1"/>
    <property type="match status" value="1"/>
</dbReference>